<dbReference type="GeneID" id="56480076"/>
<gene>
    <name evidence="9" type="ORF">BN112_2209</name>
</gene>
<evidence type="ECO:0000313" key="9">
    <source>
        <dbReference type="EMBL" id="CCJ54126.1"/>
    </source>
</evidence>
<keyword evidence="5 8" id="KW-0812">Transmembrane</keyword>
<dbReference type="OrthoDB" id="9800873at2"/>
<accession>A0A0C6P774</accession>
<dbReference type="InterPro" id="IPR002781">
    <property type="entry name" value="TM_pro_TauE-like"/>
</dbReference>
<dbReference type="PANTHER" id="PTHR30269">
    <property type="entry name" value="TRANSMEMBRANE PROTEIN YFCA"/>
    <property type="match status" value="1"/>
</dbReference>
<comment type="subcellular location">
    <subcellularLocation>
        <location evidence="1 8">Cell membrane</location>
        <topology evidence="1 8">Multi-pass membrane protein</topology>
    </subcellularLocation>
</comment>
<feature type="transmembrane region" description="Helical" evidence="8">
    <location>
        <begin position="200"/>
        <end position="222"/>
    </location>
</feature>
<feature type="transmembrane region" description="Helical" evidence="8">
    <location>
        <begin position="138"/>
        <end position="162"/>
    </location>
</feature>
<dbReference type="EMBL" id="HE965806">
    <property type="protein sequence ID" value="CCJ54126.1"/>
    <property type="molecule type" value="Genomic_DNA"/>
</dbReference>
<evidence type="ECO:0000256" key="1">
    <source>
        <dbReference type="ARBA" id="ARBA00004651"/>
    </source>
</evidence>
<dbReference type="PANTHER" id="PTHR30269:SF32">
    <property type="entry name" value="MEMBRANE TRANSPORTER PROTEIN-RELATED"/>
    <property type="match status" value="1"/>
</dbReference>
<evidence type="ECO:0000313" key="10">
    <source>
        <dbReference type="Proteomes" id="UP000007564"/>
    </source>
</evidence>
<dbReference type="AlphaFoldDB" id="A0A0C6P774"/>
<dbReference type="HOGENOM" id="CLU_054750_7_1_4"/>
<keyword evidence="3" id="KW-0813">Transport</keyword>
<dbReference type="Pfam" id="PF01925">
    <property type="entry name" value="TauE"/>
    <property type="match status" value="1"/>
</dbReference>
<protein>
    <recommendedName>
        <fullName evidence="8">Probable membrane transporter protein</fullName>
    </recommendedName>
</protein>
<dbReference type="GO" id="GO:0005886">
    <property type="term" value="C:plasma membrane"/>
    <property type="evidence" value="ECO:0007669"/>
    <property type="project" value="UniProtKB-SubCell"/>
</dbReference>
<dbReference type="RefSeq" id="WP_010926106.1">
    <property type="nucleotide sequence ID" value="NC_019382.1"/>
</dbReference>
<organism evidence="9 10">
    <name type="scientific">Bordetella bronchiseptica 253</name>
    <dbReference type="NCBI Taxonomy" id="568707"/>
    <lineage>
        <taxon>Bacteria</taxon>
        <taxon>Pseudomonadati</taxon>
        <taxon>Pseudomonadota</taxon>
        <taxon>Betaproteobacteria</taxon>
        <taxon>Burkholderiales</taxon>
        <taxon>Alcaligenaceae</taxon>
        <taxon>Bordetella</taxon>
    </lineage>
</organism>
<evidence type="ECO:0000256" key="5">
    <source>
        <dbReference type="ARBA" id="ARBA00022692"/>
    </source>
</evidence>
<dbReference type="Proteomes" id="UP000007564">
    <property type="component" value="Chromosome"/>
</dbReference>
<keyword evidence="4 8" id="KW-1003">Cell membrane</keyword>
<evidence type="ECO:0000256" key="6">
    <source>
        <dbReference type="ARBA" id="ARBA00022989"/>
    </source>
</evidence>
<evidence type="ECO:0000256" key="7">
    <source>
        <dbReference type="ARBA" id="ARBA00023136"/>
    </source>
</evidence>
<comment type="similarity">
    <text evidence="2 8">Belongs to the 4-toluene sulfonate uptake permease (TSUP) (TC 2.A.102) family.</text>
</comment>
<dbReference type="KEGG" id="bbh:BN112_2209"/>
<feature type="transmembrane region" description="Helical" evidence="8">
    <location>
        <begin position="40"/>
        <end position="66"/>
    </location>
</feature>
<sequence length="255" mass="25540">MSGIDAAGLGAPAALALAGAVFLLAGAVKGVVGLGLPTISMALLALLMPPAQAAALLIVPSLVTNLWQAGPLASLRRVWRRIAGMQAGVCVGTLGGAWWFGAPAGAWAAGALGAALLAYAGWGLLGRPPRVPARAQPWLGPLVGALTGLVTAATGVFVVPAVPYLQALGLDKDELVQAMGISFSVSTLALAAGLGLTGHYGGGAAAVSLAMLAPALAGMVCGQRLRHALSPQRFRLCLYASLALLGAYQIVQARW</sequence>
<feature type="transmembrane region" description="Helical" evidence="8">
    <location>
        <begin position="106"/>
        <end position="126"/>
    </location>
</feature>
<evidence type="ECO:0000256" key="3">
    <source>
        <dbReference type="ARBA" id="ARBA00022448"/>
    </source>
</evidence>
<evidence type="ECO:0000256" key="4">
    <source>
        <dbReference type="ARBA" id="ARBA00022475"/>
    </source>
</evidence>
<reference evidence="9 10" key="1">
    <citation type="journal article" date="2012" name="BMC Genomics">
        <title>Comparative genomics of the classical Bordetella subspecies: the evolution and exchange of virulence-associated diversity amongst closely related pathogens.</title>
        <authorList>
            <person name="Park J."/>
            <person name="Zhang Y."/>
            <person name="Buboltz A.M."/>
            <person name="Zhang X."/>
            <person name="Schuster S.C."/>
            <person name="Ahuja U."/>
            <person name="Liu M."/>
            <person name="Miller J.F."/>
            <person name="Sebaihia M."/>
            <person name="Bentley S.D."/>
            <person name="Parkhill J."/>
            <person name="Harvill E.T."/>
        </authorList>
    </citation>
    <scope>NUCLEOTIDE SEQUENCE [LARGE SCALE GENOMIC DNA]</scope>
    <source>
        <strain evidence="9 10">253</strain>
    </source>
</reference>
<evidence type="ECO:0000256" key="2">
    <source>
        <dbReference type="ARBA" id="ARBA00009142"/>
    </source>
</evidence>
<keyword evidence="7 8" id="KW-0472">Membrane</keyword>
<dbReference type="InterPro" id="IPR052017">
    <property type="entry name" value="TSUP"/>
</dbReference>
<name>A0A0C6P774_BORBO</name>
<feature type="transmembrane region" description="Helical" evidence="8">
    <location>
        <begin position="78"/>
        <end position="100"/>
    </location>
</feature>
<proteinExistence type="inferred from homology"/>
<evidence type="ECO:0000256" key="8">
    <source>
        <dbReference type="RuleBase" id="RU363041"/>
    </source>
</evidence>
<keyword evidence="6 8" id="KW-1133">Transmembrane helix</keyword>
<feature type="transmembrane region" description="Helical" evidence="8">
    <location>
        <begin position="234"/>
        <end position="251"/>
    </location>
</feature>